<dbReference type="SUPFAM" id="SSF56801">
    <property type="entry name" value="Acetyl-CoA synthetase-like"/>
    <property type="match status" value="1"/>
</dbReference>
<reference evidence="3 4" key="1">
    <citation type="submission" date="2024-06" db="EMBL/GenBank/DDBJ databases">
        <title>Sorghum-associated microbial communities from plants grown in Nebraska, USA.</title>
        <authorList>
            <person name="Schachtman D."/>
        </authorList>
    </citation>
    <scope>NUCLEOTIDE SEQUENCE [LARGE SCALE GENOMIC DNA]</scope>
    <source>
        <strain evidence="3 4">2709</strain>
    </source>
</reference>
<feature type="domain" description="AMP-dependent synthetase/ligase" evidence="1">
    <location>
        <begin position="19"/>
        <end position="370"/>
    </location>
</feature>
<protein>
    <submittedName>
        <fullName evidence="3">Long-chain acyl-CoA synthetase</fullName>
        <ecNumber evidence="3">6.2.1.3</ecNumber>
    </submittedName>
</protein>
<accession>A0ABV2QBC6</accession>
<feature type="domain" description="AMP-binding enzyme C-terminal" evidence="2">
    <location>
        <begin position="421"/>
        <end position="496"/>
    </location>
</feature>
<keyword evidence="4" id="KW-1185">Reference proteome</keyword>
<evidence type="ECO:0000313" key="4">
    <source>
        <dbReference type="Proteomes" id="UP001549320"/>
    </source>
</evidence>
<dbReference type="Pfam" id="PF13193">
    <property type="entry name" value="AMP-binding_C"/>
    <property type="match status" value="1"/>
</dbReference>
<dbReference type="PROSITE" id="PS00455">
    <property type="entry name" value="AMP_BINDING"/>
    <property type="match status" value="1"/>
</dbReference>
<dbReference type="GO" id="GO:0004467">
    <property type="term" value="F:long-chain fatty acid-CoA ligase activity"/>
    <property type="evidence" value="ECO:0007669"/>
    <property type="project" value="UniProtKB-EC"/>
</dbReference>
<dbReference type="Gene3D" id="3.30.300.30">
    <property type="match status" value="1"/>
</dbReference>
<dbReference type="PANTHER" id="PTHR43767:SF7">
    <property type="entry name" value="MEDIUM_LONG-CHAIN-FATTY-ACID--COA LIGASE FADD8"/>
    <property type="match status" value="1"/>
</dbReference>
<gene>
    <name evidence="3" type="ORF">ABIE13_003036</name>
</gene>
<dbReference type="InterPro" id="IPR042099">
    <property type="entry name" value="ANL_N_sf"/>
</dbReference>
<dbReference type="EMBL" id="JBEPSH010000006">
    <property type="protein sequence ID" value="MET4577920.1"/>
    <property type="molecule type" value="Genomic_DNA"/>
</dbReference>
<dbReference type="PANTHER" id="PTHR43767">
    <property type="entry name" value="LONG-CHAIN-FATTY-ACID--COA LIGASE"/>
    <property type="match status" value="1"/>
</dbReference>
<dbReference type="InterPro" id="IPR025110">
    <property type="entry name" value="AMP-bd_C"/>
</dbReference>
<evidence type="ECO:0000259" key="2">
    <source>
        <dbReference type="Pfam" id="PF13193"/>
    </source>
</evidence>
<evidence type="ECO:0000313" key="3">
    <source>
        <dbReference type="EMBL" id="MET4577920.1"/>
    </source>
</evidence>
<dbReference type="Pfam" id="PF00501">
    <property type="entry name" value="AMP-binding"/>
    <property type="match status" value="1"/>
</dbReference>
<sequence length="507" mass="55204">MSASRLLPDIPASVVHLLQDAARDYPQHWAIRFEGSRLRYAEYAGLIGALANELKLRVAPGERVALLMQNSLDLAIATFAIHALRAQVVALNPGYSERELKAMLDDASPCLLLADDSVRAELLVLCPSMAESQIIRTGNGCGFLRLLESQQPLPDELPNHSHLATLQYTGGTTGVPKGVNITHGHLAANLVQREAWLPTLRGEEVMFCPMPLFHVSAVAMCLHLSVFAASELVVQRRFDAKAAVQTLAQEGVTLMSGAPAIFYDLLRQPDLERVRNGKLRACYSGAASLPERTLVEFRRLTGCPIYEGYGQSEAGPCLTYNPVHRDCKPGSVGLPVLGSELRIVDADGCELPAGSVGEICVRGPHVMAGYRNRPELTAQVLRDGWLHTGDLATKDEDGYVFIRGRHQETINVGGFKVYPIEVEQVLRECESVGECGAFGVIDERLGAVVHAWVTPAPGHLLDAEELRTYCASRLAHYKVPKRIGITTALPRTPIGKLARKELKPVGP</sequence>
<dbReference type="RefSeq" id="WP_354444734.1">
    <property type="nucleotide sequence ID" value="NZ_JBEPSH010000006.1"/>
</dbReference>
<keyword evidence="3" id="KW-0436">Ligase</keyword>
<organism evidence="3 4">
    <name type="scientific">Ottowia thiooxydans</name>
    <dbReference type="NCBI Taxonomy" id="219182"/>
    <lineage>
        <taxon>Bacteria</taxon>
        <taxon>Pseudomonadati</taxon>
        <taxon>Pseudomonadota</taxon>
        <taxon>Betaproteobacteria</taxon>
        <taxon>Burkholderiales</taxon>
        <taxon>Comamonadaceae</taxon>
        <taxon>Ottowia</taxon>
    </lineage>
</organism>
<comment type="caution">
    <text evidence="3">The sequence shown here is derived from an EMBL/GenBank/DDBJ whole genome shotgun (WGS) entry which is preliminary data.</text>
</comment>
<dbReference type="InterPro" id="IPR000873">
    <property type="entry name" value="AMP-dep_synth/lig_dom"/>
</dbReference>
<dbReference type="Gene3D" id="3.40.50.12780">
    <property type="entry name" value="N-terminal domain of ligase-like"/>
    <property type="match status" value="1"/>
</dbReference>
<name>A0ABV2QBC6_9BURK</name>
<dbReference type="EC" id="6.2.1.3" evidence="3"/>
<dbReference type="InterPro" id="IPR020845">
    <property type="entry name" value="AMP-binding_CS"/>
</dbReference>
<dbReference type="Proteomes" id="UP001549320">
    <property type="component" value="Unassembled WGS sequence"/>
</dbReference>
<proteinExistence type="predicted"/>
<dbReference type="InterPro" id="IPR050237">
    <property type="entry name" value="ATP-dep_AMP-bd_enzyme"/>
</dbReference>
<dbReference type="InterPro" id="IPR045851">
    <property type="entry name" value="AMP-bd_C_sf"/>
</dbReference>
<evidence type="ECO:0000259" key="1">
    <source>
        <dbReference type="Pfam" id="PF00501"/>
    </source>
</evidence>